<reference evidence="1 2" key="1">
    <citation type="submission" date="2017-06" db="EMBL/GenBank/DDBJ databases">
        <authorList>
            <person name="Kim H.J."/>
            <person name="Triplett B.A."/>
        </authorList>
    </citation>
    <scope>NUCLEOTIDE SEQUENCE [LARGE SCALE GENOMIC DNA]</scope>
    <source>
        <strain evidence="1 2">DSM 25597</strain>
    </source>
</reference>
<evidence type="ECO:0000313" key="2">
    <source>
        <dbReference type="Proteomes" id="UP000198379"/>
    </source>
</evidence>
<organism evidence="1 2">
    <name type="scientific">Dokdonia pacifica</name>
    <dbReference type="NCBI Taxonomy" id="1627892"/>
    <lineage>
        <taxon>Bacteria</taxon>
        <taxon>Pseudomonadati</taxon>
        <taxon>Bacteroidota</taxon>
        <taxon>Flavobacteriia</taxon>
        <taxon>Flavobacteriales</taxon>
        <taxon>Flavobacteriaceae</taxon>
        <taxon>Dokdonia</taxon>
    </lineage>
</organism>
<dbReference type="EMBL" id="FZNY01000002">
    <property type="protein sequence ID" value="SNR76864.1"/>
    <property type="molecule type" value="Genomic_DNA"/>
</dbReference>
<sequence>MKLTHFNALSNYELPKTSSISIQGGSGTVTVLDTDMESIVKQD</sequence>
<proteinExistence type="predicted"/>
<gene>
    <name evidence="1" type="ORF">SAMN06265376_102512</name>
</gene>
<name>A0A238Z1Z8_9FLAO</name>
<accession>A0A238Z1Z8</accession>
<protein>
    <submittedName>
        <fullName evidence="1">Uncharacterized protein</fullName>
    </submittedName>
</protein>
<evidence type="ECO:0000313" key="1">
    <source>
        <dbReference type="EMBL" id="SNR76864.1"/>
    </source>
</evidence>
<dbReference type="AlphaFoldDB" id="A0A238Z1Z8"/>
<keyword evidence="2" id="KW-1185">Reference proteome</keyword>
<dbReference type="Proteomes" id="UP000198379">
    <property type="component" value="Unassembled WGS sequence"/>
</dbReference>
<dbReference type="RefSeq" id="WP_262486175.1">
    <property type="nucleotide sequence ID" value="NZ_BMEP01000001.1"/>
</dbReference>